<dbReference type="InterPro" id="IPR036390">
    <property type="entry name" value="WH_DNA-bd_sf"/>
</dbReference>
<evidence type="ECO:0000313" key="6">
    <source>
        <dbReference type="Proteomes" id="UP000288943"/>
    </source>
</evidence>
<keyword evidence="7" id="KW-1185">Reference proteome</keyword>
<dbReference type="SMART" id="SM00420">
    <property type="entry name" value="HTH_DEOR"/>
    <property type="match status" value="1"/>
</dbReference>
<evidence type="ECO:0000313" key="4">
    <source>
        <dbReference type="EMBL" id="MCY9595296.1"/>
    </source>
</evidence>
<dbReference type="GO" id="GO:0003700">
    <property type="term" value="F:DNA-binding transcription factor activity"/>
    <property type="evidence" value="ECO:0007669"/>
    <property type="project" value="InterPro"/>
</dbReference>
<dbReference type="InterPro" id="IPR001034">
    <property type="entry name" value="DeoR_HTH"/>
</dbReference>
<name>A0A410X3N8_9BACL</name>
<dbReference type="Pfam" id="PF08220">
    <property type="entry name" value="HTH_DeoR"/>
    <property type="match status" value="1"/>
</dbReference>
<dbReference type="Proteomes" id="UP001527202">
    <property type="component" value="Unassembled WGS sequence"/>
</dbReference>
<dbReference type="SUPFAM" id="SSF100950">
    <property type="entry name" value="NagB/RpiA/CoA transferase-like"/>
    <property type="match status" value="1"/>
</dbReference>
<proteinExistence type="predicted"/>
<dbReference type="InterPro" id="IPR037171">
    <property type="entry name" value="NagB/RpiA_transferase-like"/>
</dbReference>
<dbReference type="PANTHER" id="PTHR30363:SF44">
    <property type="entry name" value="AGA OPERON TRANSCRIPTIONAL REPRESSOR-RELATED"/>
    <property type="match status" value="1"/>
</dbReference>
<dbReference type="GO" id="GO:0003677">
    <property type="term" value="F:DNA binding"/>
    <property type="evidence" value="ECO:0007669"/>
    <property type="project" value="UniProtKB-KW"/>
</dbReference>
<dbReference type="RefSeq" id="WP_042234918.1">
    <property type="nucleotide sequence ID" value="NZ_CP026520.1"/>
</dbReference>
<reference evidence="4 7" key="2">
    <citation type="submission" date="2022-05" db="EMBL/GenBank/DDBJ databases">
        <title>Genome Sequencing of Bee-Associated Microbes.</title>
        <authorList>
            <person name="Dunlap C."/>
        </authorList>
    </citation>
    <scope>NUCLEOTIDE SEQUENCE [LARGE SCALE GENOMIC DNA]</scope>
    <source>
        <strain evidence="4 7">NRRL B-23120</strain>
    </source>
</reference>
<protein>
    <submittedName>
        <fullName evidence="4">DeoR/GlpR family DNA-binding transcription regulator</fullName>
    </submittedName>
    <submittedName>
        <fullName evidence="5">DeoR/GlpR transcriptional regulator</fullName>
    </submittedName>
</protein>
<accession>A0A410X3N8</accession>
<dbReference type="AlphaFoldDB" id="A0A410X3N8"/>
<gene>
    <name evidence="4" type="ORF">M5X16_05855</name>
    <name evidence="5" type="ORF">PC41400_27595</name>
</gene>
<dbReference type="EMBL" id="JAMDMJ010000007">
    <property type="protein sequence ID" value="MCY9595296.1"/>
    <property type="molecule type" value="Genomic_DNA"/>
</dbReference>
<dbReference type="Proteomes" id="UP000288943">
    <property type="component" value="Chromosome"/>
</dbReference>
<dbReference type="OrthoDB" id="9797223at2"/>
<dbReference type="InterPro" id="IPR050313">
    <property type="entry name" value="Carb_Metab_HTH_regulators"/>
</dbReference>
<dbReference type="KEGG" id="pchi:PC41400_27595"/>
<evidence type="ECO:0000256" key="2">
    <source>
        <dbReference type="ARBA" id="ARBA00023163"/>
    </source>
</evidence>
<evidence type="ECO:0000313" key="7">
    <source>
        <dbReference type="Proteomes" id="UP001527202"/>
    </source>
</evidence>
<dbReference type="PANTHER" id="PTHR30363">
    <property type="entry name" value="HTH-TYPE TRANSCRIPTIONAL REGULATOR SRLR-RELATED"/>
    <property type="match status" value="1"/>
</dbReference>
<keyword evidence="4" id="KW-0238">DNA-binding</keyword>
<dbReference type="Gene3D" id="3.40.50.1360">
    <property type="match status" value="1"/>
</dbReference>
<keyword evidence="1" id="KW-0805">Transcription regulation</keyword>
<evidence type="ECO:0000313" key="5">
    <source>
        <dbReference type="EMBL" id="QAV21226.1"/>
    </source>
</evidence>
<dbReference type="Pfam" id="PF00455">
    <property type="entry name" value="DeoRC"/>
    <property type="match status" value="1"/>
</dbReference>
<feature type="domain" description="HTH deoR-type" evidence="3">
    <location>
        <begin position="5"/>
        <end position="60"/>
    </location>
</feature>
<evidence type="ECO:0000256" key="1">
    <source>
        <dbReference type="ARBA" id="ARBA00023015"/>
    </source>
</evidence>
<dbReference type="PRINTS" id="PR00037">
    <property type="entry name" value="HTHLACR"/>
</dbReference>
<dbReference type="InterPro" id="IPR036388">
    <property type="entry name" value="WH-like_DNA-bd_sf"/>
</dbReference>
<dbReference type="InterPro" id="IPR014036">
    <property type="entry name" value="DeoR-like_C"/>
</dbReference>
<dbReference type="PROSITE" id="PS51000">
    <property type="entry name" value="HTH_DEOR_2"/>
    <property type="match status" value="1"/>
</dbReference>
<dbReference type="GeneID" id="95378558"/>
<dbReference type="SMART" id="SM01134">
    <property type="entry name" value="DeoRC"/>
    <property type="match status" value="1"/>
</dbReference>
<sequence>MSLVGEERKEHILHLLNLHNKVRTHELVEHFEVSSETIRRYLEELEQENKLKRVYGGAVKFDLMREEPSPFNREVTKAEEKKRIGRAAAAMVRDNDVIVIDDGTTTLQMINYLANTRNLTVLTPSVPALSLLIEYKNKDMFSGDIYFIGGKINAKHYRASGSVAESMMESFYVDKAFIAVDGLHPQSGLTSYDAERGLLVRKFMEHAAQTVALMDHTKNGKTHFYKISELKEIQAVICDAEHPPEWNGDFEAIDTKWIVAE</sequence>
<reference evidence="5 6" key="1">
    <citation type="submission" date="2018-01" db="EMBL/GenBank/DDBJ databases">
        <title>The whole genome sequencing and assembly of Paenibacillus chitinolyticus KCCM 41400 strain.</title>
        <authorList>
            <person name="Kim J.-Y."/>
            <person name="Park M.-K."/>
            <person name="Lee Y.-J."/>
            <person name="Yi H."/>
            <person name="Bahn Y.-S."/>
            <person name="Kim J.F."/>
            <person name="Lee D.-W."/>
        </authorList>
    </citation>
    <scope>NUCLEOTIDE SEQUENCE [LARGE SCALE GENOMIC DNA]</scope>
    <source>
        <strain evidence="5 6">KCCM 41400</strain>
    </source>
</reference>
<evidence type="ECO:0000259" key="3">
    <source>
        <dbReference type="PROSITE" id="PS51000"/>
    </source>
</evidence>
<dbReference type="SUPFAM" id="SSF46785">
    <property type="entry name" value="Winged helix' DNA-binding domain"/>
    <property type="match status" value="1"/>
</dbReference>
<dbReference type="EMBL" id="CP026520">
    <property type="protein sequence ID" value="QAV21226.1"/>
    <property type="molecule type" value="Genomic_DNA"/>
</dbReference>
<keyword evidence="2" id="KW-0804">Transcription</keyword>
<dbReference type="Gene3D" id="1.10.10.10">
    <property type="entry name" value="Winged helix-like DNA-binding domain superfamily/Winged helix DNA-binding domain"/>
    <property type="match status" value="1"/>
</dbReference>
<organism evidence="5 6">
    <name type="scientific">Paenibacillus chitinolyticus</name>
    <dbReference type="NCBI Taxonomy" id="79263"/>
    <lineage>
        <taxon>Bacteria</taxon>
        <taxon>Bacillati</taxon>
        <taxon>Bacillota</taxon>
        <taxon>Bacilli</taxon>
        <taxon>Bacillales</taxon>
        <taxon>Paenibacillaceae</taxon>
        <taxon>Paenibacillus</taxon>
    </lineage>
</organism>